<comment type="catalytic activity">
    <reaction evidence="13">
        <text>pyridoxal + ATP = pyridoxal 5'-phosphate + ADP + H(+)</text>
        <dbReference type="Rhea" id="RHEA:10224"/>
        <dbReference type="ChEBI" id="CHEBI:15378"/>
        <dbReference type="ChEBI" id="CHEBI:17310"/>
        <dbReference type="ChEBI" id="CHEBI:30616"/>
        <dbReference type="ChEBI" id="CHEBI:456216"/>
        <dbReference type="ChEBI" id="CHEBI:597326"/>
        <dbReference type="EC" id="2.7.1.35"/>
    </reaction>
    <physiologicalReaction direction="left-to-right" evidence="13">
        <dbReference type="Rhea" id="RHEA:10225"/>
    </physiologicalReaction>
</comment>
<feature type="domain" description="Pyridoxamine kinase/Phosphomethylpyrimidine kinase" evidence="15">
    <location>
        <begin position="76"/>
        <end position="262"/>
    </location>
</feature>
<keyword evidence="7" id="KW-0808">Transferase</keyword>
<dbReference type="InterPro" id="IPR013749">
    <property type="entry name" value="PM/HMP-P_kinase-1"/>
</dbReference>
<evidence type="ECO:0000256" key="1">
    <source>
        <dbReference type="ARBA" id="ARBA00004750"/>
    </source>
</evidence>
<dbReference type="NCBIfam" id="TIGR00687">
    <property type="entry name" value="pyridox_kin"/>
    <property type="match status" value="1"/>
</dbReference>
<name>A0A3S1HSE3_ELYCH</name>
<dbReference type="UniPathway" id="UPA01068">
    <property type="reaction ID" value="UER00298"/>
</dbReference>
<evidence type="ECO:0000256" key="8">
    <source>
        <dbReference type="ARBA" id="ARBA00022741"/>
    </source>
</evidence>
<keyword evidence="10" id="KW-0067">ATP-binding</keyword>
<evidence type="ECO:0000256" key="4">
    <source>
        <dbReference type="ARBA" id="ARBA00008805"/>
    </source>
</evidence>
<keyword evidence="8" id="KW-0547">Nucleotide-binding</keyword>
<gene>
    <name evidence="16" type="ORF">EGW08_007036</name>
</gene>
<evidence type="ECO:0000256" key="7">
    <source>
        <dbReference type="ARBA" id="ARBA00022679"/>
    </source>
</evidence>
<comment type="catalytic activity">
    <reaction evidence="14">
        <text>pyridoxine + ATP = pyridoxine 5'-phosphate + ADP + H(+)</text>
        <dbReference type="Rhea" id="RHEA:25108"/>
        <dbReference type="ChEBI" id="CHEBI:15378"/>
        <dbReference type="ChEBI" id="CHEBI:16709"/>
        <dbReference type="ChEBI" id="CHEBI:30616"/>
        <dbReference type="ChEBI" id="CHEBI:58589"/>
        <dbReference type="ChEBI" id="CHEBI:456216"/>
        <dbReference type="EC" id="2.7.1.35"/>
    </reaction>
    <physiologicalReaction direction="left-to-right" evidence="14">
        <dbReference type="Rhea" id="RHEA:25109"/>
    </physiologicalReaction>
</comment>
<keyword evidence="17" id="KW-1185">Reference proteome</keyword>
<comment type="pathway">
    <text evidence="3">Cofactor metabolism; pyridoxal 5'-phosphate salvage; pyridoxal 5'-phosphate from pyridoxal: step 1/1.</text>
</comment>
<evidence type="ECO:0000313" key="16">
    <source>
        <dbReference type="EMBL" id="RUS85210.1"/>
    </source>
</evidence>
<dbReference type="Gene3D" id="3.40.1190.20">
    <property type="match status" value="1"/>
</dbReference>
<evidence type="ECO:0000256" key="14">
    <source>
        <dbReference type="ARBA" id="ARBA00048524"/>
    </source>
</evidence>
<proteinExistence type="inferred from homology"/>
<reference evidence="16 17" key="1">
    <citation type="submission" date="2019-01" db="EMBL/GenBank/DDBJ databases">
        <title>A draft genome assembly of the solar-powered sea slug Elysia chlorotica.</title>
        <authorList>
            <person name="Cai H."/>
            <person name="Li Q."/>
            <person name="Fang X."/>
            <person name="Li J."/>
            <person name="Curtis N.E."/>
            <person name="Altenburger A."/>
            <person name="Shibata T."/>
            <person name="Feng M."/>
            <person name="Maeda T."/>
            <person name="Schwartz J.A."/>
            <person name="Shigenobu S."/>
            <person name="Lundholm N."/>
            <person name="Nishiyama T."/>
            <person name="Yang H."/>
            <person name="Hasebe M."/>
            <person name="Li S."/>
            <person name="Pierce S.K."/>
            <person name="Wang J."/>
        </authorList>
    </citation>
    <scope>NUCLEOTIDE SEQUENCE [LARGE SCALE GENOMIC DNA]</scope>
    <source>
        <strain evidence="16">EC2010</strain>
        <tissue evidence="16">Whole organism of an adult</tissue>
    </source>
</reference>
<evidence type="ECO:0000256" key="13">
    <source>
        <dbReference type="ARBA" id="ARBA00047377"/>
    </source>
</evidence>
<dbReference type="InterPro" id="IPR029056">
    <property type="entry name" value="Ribokinase-like"/>
</dbReference>
<evidence type="ECO:0000256" key="2">
    <source>
        <dbReference type="ARBA" id="ARBA00004835"/>
    </source>
</evidence>
<dbReference type="GO" id="GO:0005829">
    <property type="term" value="C:cytosol"/>
    <property type="evidence" value="ECO:0007669"/>
    <property type="project" value="TreeGrafter"/>
</dbReference>
<dbReference type="PANTHER" id="PTHR10534:SF2">
    <property type="entry name" value="PYRIDOXAL KINASE"/>
    <property type="match status" value="1"/>
</dbReference>
<dbReference type="Pfam" id="PF08543">
    <property type="entry name" value="Phos_pyr_kin"/>
    <property type="match status" value="1"/>
</dbReference>
<evidence type="ECO:0000256" key="10">
    <source>
        <dbReference type="ARBA" id="ARBA00022840"/>
    </source>
</evidence>
<dbReference type="CDD" id="cd01173">
    <property type="entry name" value="pyridoxal_pyridoxamine_kinase"/>
    <property type="match status" value="1"/>
</dbReference>
<comment type="similarity">
    <text evidence="4">Belongs to the pyridoxine kinase family.</text>
</comment>
<keyword evidence="9" id="KW-0418">Kinase</keyword>
<dbReference type="EC" id="2.7.1.35" evidence="5"/>
<evidence type="ECO:0000256" key="12">
    <source>
        <dbReference type="ARBA" id="ARBA00047310"/>
    </source>
</evidence>
<comment type="pathway">
    <text evidence="2">Cofactor metabolism; pyridoxal 5'-phosphate salvage; pyridoxine 5'-phosphate from pyridoxine: step 1/1.</text>
</comment>
<dbReference type="STRING" id="188477.A0A3S1HSE3"/>
<dbReference type="GO" id="GO:0009443">
    <property type="term" value="P:pyridoxal 5'-phosphate salvage"/>
    <property type="evidence" value="ECO:0007669"/>
    <property type="project" value="InterPro"/>
</dbReference>
<protein>
    <recommendedName>
        <fullName evidence="6">Pyridoxal kinase</fullName>
        <ecNumber evidence="5">2.7.1.35</ecNumber>
    </recommendedName>
    <alternativeName>
        <fullName evidence="11">Pyridoxine kinase</fullName>
    </alternativeName>
</protein>
<sequence length="303" mass="33538">MSADKRVLSIQSSVVFGYVGNKSAAFPLQLHGYDVSTINSVQFSNHTGYGKWKGQVLNASEAADLFEGLRMNNLLKFNHVLTGYIGSDSFLKKVGEEVREMKAKNPNLVYLCDPVMGDNGKLYVSEALVPVYQNDIVELADIIVPNQFELGLLTKLPITTEAEAFTAMQKLHDRGVSTVVLSSSNLGINKEQLLCLASYKKDGVSKRYRIKIPYMNAIFVGTGDLFAASMLTWLDKDKNLKSALEKTVSVVQKVINRTYEHAKSMSSGLAGGEIPTMEQMELRLVQSKCDIENPQVDFHAEEI</sequence>
<evidence type="ECO:0000259" key="15">
    <source>
        <dbReference type="Pfam" id="PF08543"/>
    </source>
</evidence>
<evidence type="ECO:0000256" key="3">
    <source>
        <dbReference type="ARBA" id="ARBA00005210"/>
    </source>
</evidence>
<dbReference type="InterPro" id="IPR004625">
    <property type="entry name" value="PyrdxlKinase"/>
</dbReference>
<dbReference type="OrthoDB" id="2104723at2759"/>
<dbReference type="AlphaFoldDB" id="A0A3S1HSE3"/>
<evidence type="ECO:0000256" key="5">
    <source>
        <dbReference type="ARBA" id="ARBA00012104"/>
    </source>
</evidence>
<evidence type="ECO:0000256" key="6">
    <source>
        <dbReference type="ARBA" id="ARBA00018134"/>
    </source>
</evidence>
<organism evidence="16 17">
    <name type="scientific">Elysia chlorotica</name>
    <name type="common">Eastern emerald elysia</name>
    <name type="synonym">Sea slug</name>
    <dbReference type="NCBI Taxonomy" id="188477"/>
    <lineage>
        <taxon>Eukaryota</taxon>
        <taxon>Metazoa</taxon>
        <taxon>Spiralia</taxon>
        <taxon>Lophotrochozoa</taxon>
        <taxon>Mollusca</taxon>
        <taxon>Gastropoda</taxon>
        <taxon>Heterobranchia</taxon>
        <taxon>Euthyneura</taxon>
        <taxon>Panpulmonata</taxon>
        <taxon>Sacoglossa</taxon>
        <taxon>Placobranchoidea</taxon>
        <taxon>Plakobranchidae</taxon>
        <taxon>Elysia</taxon>
    </lineage>
</organism>
<evidence type="ECO:0000256" key="11">
    <source>
        <dbReference type="ARBA" id="ARBA00032808"/>
    </source>
</evidence>
<comment type="catalytic activity">
    <reaction evidence="12">
        <text>pyridoxamine + ATP = pyridoxamine 5'-phosphate + ADP + H(+)</text>
        <dbReference type="Rhea" id="RHEA:25104"/>
        <dbReference type="ChEBI" id="CHEBI:15378"/>
        <dbReference type="ChEBI" id="CHEBI:30616"/>
        <dbReference type="ChEBI" id="CHEBI:57761"/>
        <dbReference type="ChEBI" id="CHEBI:58451"/>
        <dbReference type="ChEBI" id="CHEBI:456216"/>
        <dbReference type="EC" id="2.7.1.35"/>
    </reaction>
    <physiologicalReaction direction="left-to-right" evidence="12">
        <dbReference type="Rhea" id="RHEA:25105"/>
    </physiologicalReaction>
</comment>
<dbReference type="GO" id="GO:0008478">
    <property type="term" value="F:pyridoxal kinase activity"/>
    <property type="evidence" value="ECO:0007669"/>
    <property type="project" value="UniProtKB-EC"/>
</dbReference>
<evidence type="ECO:0000313" key="17">
    <source>
        <dbReference type="Proteomes" id="UP000271974"/>
    </source>
</evidence>
<dbReference type="PANTHER" id="PTHR10534">
    <property type="entry name" value="PYRIDOXAL KINASE"/>
    <property type="match status" value="1"/>
</dbReference>
<evidence type="ECO:0000256" key="9">
    <source>
        <dbReference type="ARBA" id="ARBA00022777"/>
    </source>
</evidence>
<accession>A0A3S1HSE3</accession>
<dbReference type="SUPFAM" id="SSF53613">
    <property type="entry name" value="Ribokinase-like"/>
    <property type="match status" value="1"/>
</dbReference>
<dbReference type="GO" id="GO:0005524">
    <property type="term" value="F:ATP binding"/>
    <property type="evidence" value="ECO:0007669"/>
    <property type="project" value="UniProtKB-KW"/>
</dbReference>
<dbReference type="EMBL" id="RQTK01000178">
    <property type="protein sequence ID" value="RUS85210.1"/>
    <property type="molecule type" value="Genomic_DNA"/>
</dbReference>
<comment type="caution">
    <text evidence="16">The sequence shown here is derived from an EMBL/GenBank/DDBJ whole genome shotgun (WGS) entry which is preliminary data.</text>
</comment>
<dbReference type="Proteomes" id="UP000271974">
    <property type="component" value="Unassembled WGS sequence"/>
</dbReference>
<comment type="pathway">
    <text evidence="1">Cofactor metabolism; pyridoxal 5'-phosphate salvage; pyridoxamine 5'-phosphate from pyridoxamine: step 1/1.</text>
</comment>